<dbReference type="Proteomes" id="UP000821845">
    <property type="component" value="Chromosome 5"/>
</dbReference>
<accession>A0ACB7S7T9</accession>
<sequence length="160" mass="17201">MAKASHTQLPQVPPANATDILSQGFPGLDGTKGEQGPQGEKGSMGAPGRPGPPGPIRECQSHIEDFRHFGRGCEYSELLTMPLRGGTDCSVGVGHVHVPSDGYPVDLQNSFSRSTLVSRWSSLYMAAPVCPIQEISRGRHWLCRGGRDFVAVALPRRVPE</sequence>
<protein>
    <submittedName>
        <fullName evidence="1">Uncharacterized protein</fullName>
    </submittedName>
</protein>
<name>A0ACB7S7T9_HYAAI</name>
<keyword evidence="2" id="KW-1185">Reference proteome</keyword>
<evidence type="ECO:0000313" key="1">
    <source>
        <dbReference type="EMBL" id="KAH6930021.1"/>
    </source>
</evidence>
<comment type="caution">
    <text evidence="1">The sequence shown here is derived from an EMBL/GenBank/DDBJ whole genome shotgun (WGS) entry which is preliminary data.</text>
</comment>
<evidence type="ECO:0000313" key="2">
    <source>
        <dbReference type="Proteomes" id="UP000821845"/>
    </source>
</evidence>
<organism evidence="1 2">
    <name type="scientific">Hyalomma asiaticum</name>
    <name type="common">Tick</name>
    <dbReference type="NCBI Taxonomy" id="266040"/>
    <lineage>
        <taxon>Eukaryota</taxon>
        <taxon>Metazoa</taxon>
        <taxon>Ecdysozoa</taxon>
        <taxon>Arthropoda</taxon>
        <taxon>Chelicerata</taxon>
        <taxon>Arachnida</taxon>
        <taxon>Acari</taxon>
        <taxon>Parasitiformes</taxon>
        <taxon>Ixodida</taxon>
        <taxon>Ixodoidea</taxon>
        <taxon>Ixodidae</taxon>
        <taxon>Hyalomminae</taxon>
        <taxon>Hyalomma</taxon>
    </lineage>
</organism>
<dbReference type="EMBL" id="CM023485">
    <property type="protein sequence ID" value="KAH6930021.1"/>
    <property type="molecule type" value="Genomic_DNA"/>
</dbReference>
<proteinExistence type="predicted"/>
<gene>
    <name evidence="1" type="ORF">HPB50_008092</name>
</gene>
<reference evidence="1" key="1">
    <citation type="submission" date="2020-05" db="EMBL/GenBank/DDBJ databases">
        <title>Large-scale comparative analyses of tick genomes elucidate their genetic diversity and vector capacities.</title>
        <authorList>
            <person name="Jia N."/>
            <person name="Wang J."/>
            <person name="Shi W."/>
            <person name="Du L."/>
            <person name="Sun Y."/>
            <person name="Zhan W."/>
            <person name="Jiang J."/>
            <person name="Wang Q."/>
            <person name="Zhang B."/>
            <person name="Ji P."/>
            <person name="Sakyi L.B."/>
            <person name="Cui X."/>
            <person name="Yuan T."/>
            <person name="Jiang B."/>
            <person name="Yang W."/>
            <person name="Lam T.T.-Y."/>
            <person name="Chang Q."/>
            <person name="Ding S."/>
            <person name="Wang X."/>
            <person name="Zhu J."/>
            <person name="Ruan X."/>
            <person name="Zhao L."/>
            <person name="Wei J."/>
            <person name="Que T."/>
            <person name="Du C."/>
            <person name="Cheng J."/>
            <person name="Dai P."/>
            <person name="Han X."/>
            <person name="Huang E."/>
            <person name="Gao Y."/>
            <person name="Liu J."/>
            <person name="Shao H."/>
            <person name="Ye R."/>
            <person name="Li L."/>
            <person name="Wei W."/>
            <person name="Wang X."/>
            <person name="Wang C."/>
            <person name="Yang T."/>
            <person name="Huo Q."/>
            <person name="Li W."/>
            <person name="Guo W."/>
            <person name="Chen H."/>
            <person name="Zhou L."/>
            <person name="Ni X."/>
            <person name="Tian J."/>
            <person name="Zhou Y."/>
            <person name="Sheng Y."/>
            <person name="Liu T."/>
            <person name="Pan Y."/>
            <person name="Xia L."/>
            <person name="Li J."/>
            <person name="Zhao F."/>
            <person name="Cao W."/>
        </authorList>
    </citation>
    <scope>NUCLEOTIDE SEQUENCE</scope>
    <source>
        <strain evidence="1">Hyas-2018</strain>
    </source>
</reference>